<evidence type="ECO:0000313" key="2">
    <source>
        <dbReference type="EMBL" id="BCK54091.1"/>
    </source>
</evidence>
<accession>A0A7G1KGM3</accession>
<dbReference type="Pfam" id="PF05257">
    <property type="entry name" value="CHAP"/>
    <property type="match status" value="1"/>
</dbReference>
<name>A0A7G1KGM3_9NOCA</name>
<keyword evidence="3" id="KW-1185">Reference proteome</keyword>
<dbReference type="InterPro" id="IPR038765">
    <property type="entry name" value="Papain-like_cys_pep_sf"/>
</dbReference>
<dbReference type="EMBL" id="AP023396">
    <property type="protein sequence ID" value="BCK54091.1"/>
    <property type="molecule type" value="Genomic_DNA"/>
</dbReference>
<organism evidence="2 3">
    <name type="scientific">Nocardia wallacei</name>
    <dbReference type="NCBI Taxonomy" id="480035"/>
    <lineage>
        <taxon>Bacteria</taxon>
        <taxon>Bacillati</taxon>
        <taxon>Actinomycetota</taxon>
        <taxon>Actinomycetes</taxon>
        <taxon>Mycobacteriales</taxon>
        <taxon>Nocardiaceae</taxon>
        <taxon>Nocardia</taxon>
    </lineage>
</organism>
<sequence length="354" mass="38076">MTDHYKVIPEFDVPAYASGRLKGTMTATHAAIQSNVDNLGAGTPWAGPELTDLMYDAKLIDDQNRSITTTNHNDAVTALQTIERQIERDNESVDSSSYGAYTAAGEAYNDIHQAVERLRGLLKDSVALGPSYNEKGEAYWPESVEGPLISACASTMEVVEQRMQQATNDIQRHADHIDRSAPGNPISSAYGGTTAPLTQTWSGTSYVPPADASLVEKIKGFAENELGVVEQGTNHVNRPYNIDDAWCASFATWVWKQSGIDVDWSNKNLVRAVWSDAAGQGLADSNMGAARPGDLVVFGGQNHIGVVVARDGNTITTIEGNSGDAVRQRTYNINSGNFTGVIHPPANDRTPAPV</sequence>
<dbReference type="SUPFAM" id="SSF54001">
    <property type="entry name" value="Cysteine proteinases"/>
    <property type="match status" value="1"/>
</dbReference>
<reference evidence="2 3" key="1">
    <citation type="submission" date="2020-08" db="EMBL/GenBank/DDBJ databases">
        <title>Genome Sequencing of Nocardia wallacei strain FMUON74 and assembly.</title>
        <authorList>
            <person name="Toyokawa M."/>
            <person name="Uesaka K."/>
        </authorList>
    </citation>
    <scope>NUCLEOTIDE SEQUENCE [LARGE SCALE GENOMIC DNA]</scope>
    <source>
        <strain evidence="2 3">FMUON74</strain>
    </source>
</reference>
<evidence type="ECO:0000259" key="1">
    <source>
        <dbReference type="Pfam" id="PF05257"/>
    </source>
</evidence>
<dbReference type="InterPro" id="IPR007921">
    <property type="entry name" value="CHAP_dom"/>
</dbReference>
<proteinExistence type="predicted"/>
<dbReference type="GeneID" id="80346430"/>
<feature type="domain" description="Peptidase C51" evidence="1">
    <location>
        <begin position="243"/>
        <end position="321"/>
    </location>
</feature>
<dbReference type="Gene3D" id="3.90.1720.10">
    <property type="entry name" value="endopeptidase domain like (from Nostoc punctiforme)"/>
    <property type="match status" value="1"/>
</dbReference>
<dbReference type="Proteomes" id="UP000516173">
    <property type="component" value="Chromosome"/>
</dbReference>
<dbReference type="AlphaFoldDB" id="A0A7G1KGM3"/>
<protein>
    <recommendedName>
        <fullName evidence="1">Peptidase C51 domain-containing protein</fullName>
    </recommendedName>
</protein>
<evidence type="ECO:0000313" key="3">
    <source>
        <dbReference type="Proteomes" id="UP000516173"/>
    </source>
</evidence>
<dbReference type="RefSeq" id="WP_187687399.1">
    <property type="nucleotide sequence ID" value="NZ_AP023396.1"/>
</dbReference>
<dbReference type="KEGG" id="nwl:NWFMUON74_18630"/>
<gene>
    <name evidence="2" type="ORF">NWFMUON74_18630</name>
</gene>